<protein>
    <submittedName>
        <fullName evidence="1">Uncharacterized protein</fullName>
    </submittedName>
</protein>
<accession>A0ABQ1IA06</accession>
<sequence>MLHDRKAGYLEAGRKVAGATRLRVKKFDDAPAAGVRERFPDEIVVHELDRGSETLWEQVSIRGQSYDHLR</sequence>
<dbReference type="Proteomes" id="UP000603352">
    <property type="component" value="Unassembled WGS sequence"/>
</dbReference>
<reference evidence="2" key="1">
    <citation type="journal article" date="2019" name="Int. J. Syst. Evol. Microbiol.">
        <title>The Global Catalogue of Microorganisms (GCM) 10K type strain sequencing project: providing services to taxonomists for standard genome sequencing and annotation.</title>
        <authorList>
            <consortium name="The Broad Institute Genomics Platform"/>
            <consortium name="The Broad Institute Genome Sequencing Center for Infectious Disease"/>
            <person name="Wu L."/>
            <person name="Ma J."/>
        </authorList>
    </citation>
    <scope>NUCLEOTIDE SEQUENCE [LARGE SCALE GENOMIC DNA]</scope>
    <source>
        <strain evidence="2">CGMCC 1.10188</strain>
    </source>
</reference>
<organism evidence="1 2">
    <name type="scientific">Tistrella bauzanensis</name>
    <dbReference type="NCBI Taxonomy" id="657419"/>
    <lineage>
        <taxon>Bacteria</taxon>
        <taxon>Pseudomonadati</taxon>
        <taxon>Pseudomonadota</taxon>
        <taxon>Alphaproteobacteria</taxon>
        <taxon>Geminicoccales</taxon>
        <taxon>Geminicoccaceae</taxon>
        <taxon>Tistrella</taxon>
    </lineage>
</organism>
<evidence type="ECO:0000313" key="1">
    <source>
        <dbReference type="EMBL" id="GGB31274.1"/>
    </source>
</evidence>
<proteinExistence type="predicted"/>
<keyword evidence="2" id="KW-1185">Reference proteome</keyword>
<name>A0ABQ1IA06_9PROT</name>
<comment type="caution">
    <text evidence="1">The sequence shown here is derived from an EMBL/GenBank/DDBJ whole genome shotgun (WGS) entry which is preliminary data.</text>
</comment>
<gene>
    <name evidence="1" type="ORF">GCM10011505_10830</name>
</gene>
<evidence type="ECO:0000313" key="2">
    <source>
        <dbReference type="Proteomes" id="UP000603352"/>
    </source>
</evidence>
<dbReference type="EMBL" id="BMDZ01000008">
    <property type="protein sequence ID" value="GGB31274.1"/>
    <property type="molecule type" value="Genomic_DNA"/>
</dbReference>